<dbReference type="InterPro" id="IPR028435">
    <property type="entry name" value="Plakophilin/d_Catenin"/>
</dbReference>
<accession>A0ABD0QAQ3</accession>
<feature type="non-terminal residue" evidence="2">
    <location>
        <position position="62"/>
    </location>
</feature>
<dbReference type="EMBL" id="JAMKFB020000010">
    <property type="protein sequence ID" value="KAL0183292.1"/>
    <property type="molecule type" value="Genomic_DNA"/>
</dbReference>
<evidence type="ECO:0000313" key="2">
    <source>
        <dbReference type="EMBL" id="KAL0183292.1"/>
    </source>
</evidence>
<dbReference type="PANTHER" id="PTHR10372">
    <property type="entry name" value="PLAKOPHILLIN-RELATED"/>
    <property type="match status" value="1"/>
</dbReference>
<name>A0ABD0QAQ3_CIRMR</name>
<evidence type="ECO:0000256" key="1">
    <source>
        <dbReference type="ARBA" id="ARBA00022737"/>
    </source>
</evidence>
<sequence>YAMRDLVSNLPCGQQRPAKNLEGDTVVAVLNTILEIVSENLENARFLIQGQGIQKLVSINRT</sequence>
<protein>
    <submittedName>
        <fullName evidence="2">Uncharacterized protein</fullName>
    </submittedName>
</protein>
<dbReference type="Gene3D" id="1.25.10.10">
    <property type="entry name" value="Leucine-rich Repeat Variant"/>
    <property type="match status" value="1"/>
</dbReference>
<keyword evidence="1" id="KW-0677">Repeat</keyword>
<gene>
    <name evidence="2" type="ORF">M9458_022667</name>
</gene>
<dbReference type="PANTHER" id="PTHR10372:SF5">
    <property type="entry name" value="SPLICING REGULATOR ARVCF"/>
    <property type="match status" value="1"/>
</dbReference>
<organism evidence="2 3">
    <name type="scientific">Cirrhinus mrigala</name>
    <name type="common">Mrigala</name>
    <dbReference type="NCBI Taxonomy" id="683832"/>
    <lineage>
        <taxon>Eukaryota</taxon>
        <taxon>Metazoa</taxon>
        <taxon>Chordata</taxon>
        <taxon>Craniata</taxon>
        <taxon>Vertebrata</taxon>
        <taxon>Euteleostomi</taxon>
        <taxon>Actinopterygii</taxon>
        <taxon>Neopterygii</taxon>
        <taxon>Teleostei</taxon>
        <taxon>Ostariophysi</taxon>
        <taxon>Cypriniformes</taxon>
        <taxon>Cyprinidae</taxon>
        <taxon>Labeoninae</taxon>
        <taxon>Labeonini</taxon>
        <taxon>Cirrhinus</taxon>
    </lineage>
</organism>
<dbReference type="Proteomes" id="UP001529510">
    <property type="component" value="Unassembled WGS sequence"/>
</dbReference>
<dbReference type="AlphaFoldDB" id="A0ABD0QAQ3"/>
<keyword evidence="3" id="KW-1185">Reference proteome</keyword>
<proteinExistence type="predicted"/>
<dbReference type="InterPro" id="IPR011989">
    <property type="entry name" value="ARM-like"/>
</dbReference>
<evidence type="ECO:0000313" key="3">
    <source>
        <dbReference type="Proteomes" id="UP001529510"/>
    </source>
</evidence>
<feature type="non-terminal residue" evidence="2">
    <location>
        <position position="1"/>
    </location>
</feature>
<reference evidence="2 3" key="1">
    <citation type="submission" date="2024-05" db="EMBL/GenBank/DDBJ databases">
        <title>Genome sequencing and assembly of Indian major carp, Cirrhinus mrigala (Hamilton, 1822).</title>
        <authorList>
            <person name="Mohindra V."/>
            <person name="Chowdhury L.M."/>
            <person name="Lal K."/>
            <person name="Jena J.K."/>
        </authorList>
    </citation>
    <scope>NUCLEOTIDE SEQUENCE [LARGE SCALE GENOMIC DNA]</scope>
    <source>
        <strain evidence="2">CM1030</strain>
        <tissue evidence="2">Blood</tissue>
    </source>
</reference>
<comment type="caution">
    <text evidence="2">The sequence shown here is derived from an EMBL/GenBank/DDBJ whole genome shotgun (WGS) entry which is preliminary data.</text>
</comment>